<evidence type="ECO:0000256" key="1">
    <source>
        <dbReference type="ARBA" id="ARBA00001614"/>
    </source>
</evidence>
<evidence type="ECO:0000256" key="3">
    <source>
        <dbReference type="ARBA" id="ARBA00005028"/>
    </source>
</evidence>
<dbReference type="PANTHER" id="PTHR10091">
    <property type="entry name" value="ALDOSE-1-EPIMERASE"/>
    <property type="match status" value="1"/>
</dbReference>
<dbReference type="EMBL" id="JAFMYU010000009">
    <property type="protein sequence ID" value="MBO0931916.1"/>
    <property type="molecule type" value="Genomic_DNA"/>
</dbReference>
<evidence type="ECO:0000256" key="7">
    <source>
        <dbReference type="ARBA" id="ARBA00014165"/>
    </source>
</evidence>
<evidence type="ECO:0000256" key="4">
    <source>
        <dbReference type="ARBA" id="ARBA00006206"/>
    </source>
</evidence>
<comment type="catalytic activity">
    <reaction evidence="1 11">
        <text>alpha-D-glucose = beta-D-glucose</text>
        <dbReference type="Rhea" id="RHEA:10264"/>
        <dbReference type="ChEBI" id="CHEBI:15903"/>
        <dbReference type="ChEBI" id="CHEBI:17925"/>
        <dbReference type="EC" id="5.1.3.3"/>
    </reaction>
</comment>
<feature type="binding site" evidence="14">
    <location>
        <begin position="177"/>
        <end position="179"/>
    </location>
    <ligand>
        <name>beta-D-galactose</name>
        <dbReference type="ChEBI" id="CHEBI:27667"/>
    </ligand>
</feature>
<dbReference type="RefSeq" id="WP_207335884.1">
    <property type="nucleotide sequence ID" value="NZ_JAFMYU010000009.1"/>
</dbReference>
<comment type="caution">
    <text evidence="15">The sequence shown here is derived from an EMBL/GenBank/DDBJ whole genome shotgun (WGS) entry which is preliminary data.</text>
</comment>
<proteinExistence type="inferred from homology"/>
<dbReference type="EC" id="5.1.3.3" evidence="6 11"/>
<evidence type="ECO:0000256" key="10">
    <source>
        <dbReference type="ARBA" id="ARBA00023277"/>
    </source>
</evidence>
<comment type="subunit">
    <text evidence="5">Monomer.</text>
</comment>
<dbReference type="GO" id="GO:0004034">
    <property type="term" value="F:aldose 1-epimerase activity"/>
    <property type="evidence" value="ECO:0007669"/>
    <property type="project" value="UniProtKB-EC"/>
</dbReference>
<evidence type="ECO:0000256" key="12">
    <source>
        <dbReference type="PIRSR" id="PIRSR005096-1"/>
    </source>
</evidence>
<evidence type="ECO:0000256" key="11">
    <source>
        <dbReference type="PIRNR" id="PIRNR005096"/>
    </source>
</evidence>
<comment type="cofactor">
    <cofactor evidence="2">
        <name>Ca(2+)</name>
        <dbReference type="ChEBI" id="CHEBI:29108"/>
    </cofactor>
</comment>
<dbReference type="PIRSF" id="PIRSF005096">
    <property type="entry name" value="GALM"/>
    <property type="match status" value="1"/>
</dbReference>
<evidence type="ECO:0000256" key="2">
    <source>
        <dbReference type="ARBA" id="ARBA00001913"/>
    </source>
</evidence>
<evidence type="ECO:0000313" key="15">
    <source>
        <dbReference type="EMBL" id="MBO0931916.1"/>
    </source>
</evidence>
<keyword evidence="10 11" id="KW-0119">Carbohydrate metabolism</keyword>
<dbReference type="PANTHER" id="PTHR10091:SF0">
    <property type="entry name" value="GALACTOSE MUTAROTASE"/>
    <property type="match status" value="1"/>
</dbReference>
<dbReference type="Pfam" id="PF01263">
    <property type="entry name" value="Aldose_epim"/>
    <property type="match status" value="1"/>
</dbReference>
<dbReference type="Proteomes" id="UP000664795">
    <property type="component" value="Unassembled WGS sequence"/>
</dbReference>
<evidence type="ECO:0000256" key="14">
    <source>
        <dbReference type="PIRSR" id="PIRSR005096-3"/>
    </source>
</evidence>
<dbReference type="SUPFAM" id="SSF74650">
    <property type="entry name" value="Galactose mutarotase-like"/>
    <property type="match status" value="1"/>
</dbReference>
<dbReference type="InterPro" id="IPR011013">
    <property type="entry name" value="Gal_mutarotase_sf_dom"/>
</dbReference>
<evidence type="ECO:0000256" key="6">
    <source>
        <dbReference type="ARBA" id="ARBA00013185"/>
    </source>
</evidence>
<dbReference type="InterPro" id="IPR015443">
    <property type="entry name" value="Aldose_1-epimerase"/>
</dbReference>
<dbReference type="NCBIfam" id="NF008277">
    <property type="entry name" value="PRK11055.1"/>
    <property type="match status" value="1"/>
</dbReference>
<reference evidence="15 16" key="1">
    <citation type="submission" date="2021-03" db="EMBL/GenBank/DDBJ databases">
        <title>Fibrella sp. HMF5036 genome sequencing and assembly.</title>
        <authorList>
            <person name="Kang H."/>
            <person name="Kim H."/>
            <person name="Bae S."/>
            <person name="Joh K."/>
        </authorList>
    </citation>
    <scope>NUCLEOTIDE SEQUENCE [LARGE SCALE GENOMIC DNA]</scope>
    <source>
        <strain evidence="15 16">HMF5036</strain>
    </source>
</reference>
<dbReference type="CDD" id="cd09019">
    <property type="entry name" value="galactose_mutarotase_like"/>
    <property type="match status" value="1"/>
</dbReference>
<comment type="similarity">
    <text evidence="4 11">Belongs to the aldose epimerase family.</text>
</comment>
<comment type="pathway">
    <text evidence="3 11">Carbohydrate metabolism; hexose metabolism.</text>
</comment>
<dbReference type="PROSITE" id="PS00545">
    <property type="entry name" value="ALDOSE_1_EPIMERASE"/>
    <property type="match status" value="1"/>
</dbReference>
<evidence type="ECO:0000256" key="9">
    <source>
        <dbReference type="ARBA" id="ARBA00023235"/>
    </source>
</evidence>
<dbReference type="GO" id="GO:0006006">
    <property type="term" value="P:glucose metabolic process"/>
    <property type="evidence" value="ECO:0007669"/>
    <property type="project" value="TreeGrafter"/>
</dbReference>
<dbReference type="GO" id="GO:0033499">
    <property type="term" value="P:galactose catabolic process via UDP-galactose, Leloir pathway"/>
    <property type="evidence" value="ECO:0007669"/>
    <property type="project" value="TreeGrafter"/>
</dbReference>
<dbReference type="GO" id="GO:0030246">
    <property type="term" value="F:carbohydrate binding"/>
    <property type="evidence" value="ECO:0007669"/>
    <property type="project" value="InterPro"/>
</dbReference>
<protein>
    <recommendedName>
        <fullName evidence="7 11">Aldose 1-epimerase</fullName>
        <ecNumber evidence="6 11">5.1.3.3</ecNumber>
    </recommendedName>
</protein>
<keyword evidence="8" id="KW-0106">Calcium</keyword>
<dbReference type="InterPro" id="IPR008183">
    <property type="entry name" value="Aldose_1/G6P_1-epimerase"/>
</dbReference>
<keyword evidence="16" id="KW-1185">Reference proteome</keyword>
<accession>A0A939K0E4</accession>
<feature type="binding site" evidence="13">
    <location>
        <position position="245"/>
    </location>
    <ligand>
        <name>beta-D-galactose</name>
        <dbReference type="ChEBI" id="CHEBI:27667"/>
    </ligand>
</feature>
<dbReference type="AlphaFoldDB" id="A0A939K0E4"/>
<dbReference type="InterPro" id="IPR014718">
    <property type="entry name" value="GH-type_carb-bd"/>
</dbReference>
<feature type="active site" description="Proton donor" evidence="12">
    <location>
        <position position="177"/>
    </location>
</feature>
<evidence type="ECO:0000313" key="16">
    <source>
        <dbReference type="Proteomes" id="UP000664795"/>
    </source>
</evidence>
<dbReference type="InterPro" id="IPR047215">
    <property type="entry name" value="Galactose_mutarotase-like"/>
</dbReference>
<dbReference type="Gene3D" id="2.70.98.10">
    <property type="match status" value="1"/>
</dbReference>
<dbReference type="GO" id="GO:0005737">
    <property type="term" value="C:cytoplasm"/>
    <property type="evidence" value="ECO:0007669"/>
    <property type="project" value="TreeGrafter"/>
</dbReference>
<organism evidence="15 16">
    <name type="scientific">Fibrella aquatilis</name>
    <dbReference type="NCBI Taxonomy" id="2817059"/>
    <lineage>
        <taxon>Bacteria</taxon>
        <taxon>Pseudomonadati</taxon>
        <taxon>Bacteroidota</taxon>
        <taxon>Cytophagia</taxon>
        <taxon>Cytophagales</taxon>
        <taxon>Spirosomataceae</taxon>
        <taxon>Fibrella</taxon>
    </lineage>
</organism>
<evidence type="ECO:0000256" key="8">
    <source>
        <dbReference type="ARBA" id="ARBA00022837"/>
    </source>
</evidence>
<name>A0A939K0E4_9BACT</name>
<feature type="binding site" evidence="14">
    <location>
        <begin position="75"/>
        <end position="76"/>
    </location>
    <ligand>
        <name>beta-D-galactose</name>
        <dbReference type="ChEBI" id="CHEBI:27667"/>
    </ligand>
</feature>
<evidence type="ECO:0000256" key="5">
    <source>
        <dbReference type="ARBA" id="ARBA00011245"/>
    </source>
</evidence>
<gene>
    <name evidence="15" type="ORF">J2I48_12980</name>
</gene>
<evidence type="ECO:0000256" key="13">
    <source>
        <dbReference type="PIRSR" id="PIRSR005096-2"/>
    </source>
</evidence>
<feature type="active site" description="Proton acceptor" evidence="12">
    <location>
        <position position="295"/>
    </location>
</feature>
<sequence length="330" mass="36505">MAAVIDADLSPMRSFVLRNDCGMRVSLLNYGATITGIWVPDRTGVLANVVLSYINEQDYLTDPYYIGCVVGRFANRIDRGRLPIGHDVYQLSVNESALTNHLHGGFSGFNQRFWEVTEADAEGKHGLYFTYVSPHLEEGYPGTLTTTIHYYLTNRNELIVAYSARTDRPTVVSLTNHSYFNLSAGRQDVRNHTLSVAAADYTPLNDRHLPTGQRLAVGDTQLDLQTDRQVGSFVQANPNCQYCLDGTDGLRPAAILTDPDSGRRLSLCTSAPALQVYGGQYLGKPFASFGGICLEPQYYADAPNQSAFPTAVLEPDAVYQQTTYYRFDVV</sequence>
<keyword evidence="9 11" id="KW-0413">Isomerase</keyword>
<dbReference type="InterPro" id="IPR018052">
    <property type="entry name" value="Ald1_epimerase_CS"/>
</dbReference>